<proteinExistence type="predicted"/>
<evidence type="ECO:0000313" key="1">
    <source>
        <dbReference type="EMBL" id="KAI0092561.1"/>
    </source>
</evidence>
<name>A0ACB8UEF9_9APHY</name>
<dbReference type="Proteomes" id="UP001055072">
    <property type="component" value="Unassembled WGS sequence"/>
</dbReference>
<evidence type="ECO:0000313" key="2">
    <source>
        <dbReference type="Proteomes" id="UP001055072"/>
    </source>
</evidence>
<gene>
    <name evidence="1" type="ORF">BDY19DRAFT_924999</name>
</gene>
<dbReference type="EMBL" id="MU274903">
    <property type="protein sequence ID" value="KAI0092561.1"/>
    <property type="molecule type" value="Genomic_DNA"/>
</dbReference>
<reference evidence="1" key="1">
    <citation type="journal article" date="2021" name="Environ. Microbiol.">
        <title>Gene family expansions and transcriptome signatures uncover fungal adaptations to wood decay.</title>
        <authorList>
            <person name="Hage H."/>
            <person name="Miyauchi S."/>
            <person name="Viragh M."/>
            <person name="Drula E."/>
            <person name="Min B."/>
            <person name="Chaduli D."/>
            <person name="Navarro D."/>
            <person name="Favel A."/>
            <person name="Norest M."/>
            <person name="Lesage-Meessen L."/>
            <person name="Balint B."/>
            <person name="Merenyi Z."/>
            <person name="de Eugenio L."/>
            <person name="Morin E."/>
            <person name="Martinez A.T."/>
            <person name="Baldrian P."/>
            <person name="Stursova M."/>
            <person name="Martinez M.J."/>
            <person name="Novotny C."/>
            <person name="Magnuson J.K."/>
            <person name="Spatafora J.W."/>
            <person name="Maurice S."/>
            <person name="Pangilinan J."/>
            <person name="Andreopoulos W."/>
            <person name="LaButti K."/>
            <person name="Hundley H."/>
            <person name="Na H."/>
            <person name="Kuo A."/>
            <person name="Barry K."/>
            <person name="Lipzen A."/>
            <person name="Henrissat B."/>
            <person name="Riley R."/>
            <person name="Ahrendt S."/>
            <person name="Nagy L.G."/>
            <person name="Grigoriev I.V."/>
            <person name="Martin F."/>
            <person name="Rosso M.N."/>
        </authorList>
    </citation>
    <scope>NUCLEOTIDE SEQUENCE</scope>
    <source>
        <strain evidence="1">CBS 384.51</strain>
    </source>
</reference>
<organism evidence="1 2">
    <name type="scientific">Irpex rosettiformis</name>
    <dbReference type="NCBI Taxonomy" id="378272"/>
    <lineage>
        <taxon>Eukaryota</taxon>
        <taxon>Fungi</taxon>
        <taxon>Dikarya</taxon>
        <taxon>Basidiomycota</taxon>
        <taxon>Agaricomycotina</taxon>
        <taxon>Agaricomycetes</taxon>
        <taxon>Polyporales</taxon>
        <taxon>Irpicaceae</taxon>
        <taxon>Irpex</taxon>
    </lineage>
</organism>
<protein>
    <submittedName>
        <fullName evidence="1">Uncharacterized protein</fullName>
    </submittedName>
</protein>
<keyword evidence="2" id="KW-1185">Reference proteome</keyword>
<accession>A0ACB8UEF9</accession>
<comment type="caution">
    <text evidence="1">The sequence shown here is derived from an EMBL/GenBank/DDBJ whole genome shotgun (WGS) entry which is preliminary data.</text>
</comment>
<sequence>MSAPRPIVIVTGANAGVGYGICERFLLQLSEKTPHDVLPQFKSLAASNPPETTPEVYDGLTIILACRSKERALEARTTLLNSLDQHIAKLKKRADYDGHAERFRENVELNYHRVDMADVQSVFDFAEELSNTYPYVSHLICNAGAAFFSLIDIPGAIRSFLFRGIIPSITVVPYKVQPTGLMSKDGLGAVWHCNLFGHYVMYRRLQSLFKSYAEKFSRPARVLWTSSLEAQPCWYNRDDWQLVKTDHAYEGSKYEIDLVSSELQRRSQELGGEAAIVRHITVHPGIVWSDMSKNMIWSVFNVFIGLAFYIGRWMGSPNHAIKPVPGGISATYCALASLALIPTGLLAFSHVQTSKKQPSSLWEDSLYNLSLYEGGLESAEKTKEAEQQGKFIPVKFGSQADRLGREYVGAMPVVGWETHKEEAAFLLEKCETLYTSFATLNKSSSQVNGDTA</sequence>